<accession>A0ABD3B424</accession>
<feature type="compositionally biased region" description="Low complexity" evidence="1">
    <location>
        <begin position="12"/>
        <end position="24"/>
    </location>
</feature>
<feature type="transmembrane region" description="Helical" evidence="2">
    <location>
        <begin position="59"/>
        <end position="76"/>
    </location>
</feature>
<protein>
    <submittedName>
        <fullName evidence="3">Uncharacterized protein</fullName>
    </submittedName>
</protein>
<dbReference type="AlphaFoldDB" id="A0ABD3B424"/>
<evidence type="ECO:0000256" key="1">
    <source>
        <dbReference type="SAM" id="MobiDB-lite"/>
    </source>
</evidence>
<comment type="caution">
    <text evidence="3">The sequence shown here is derived from an EMBL/GenBank/DDBJ whole genome shotgun (WGS) entry which is preliminary data.</text>
</comment>
<dbReference type="EMBL" id="JBJUIK010000001">
    <property type="protein sequence ID" value="KAL3537882.1"/>
    <property type="molecule type" value="Genomic_DNA"/>
</dbReference>
<dbReference type="Proteomes" id="UP001630127">
    <property type="component" value="Unassembled WGS sequence"/>
</dbReference>
<evidence type="ECO:0000313" key="4">
    <source>
        <dbReference type="Proteomes" id="UP001630127"/>
    </source>
</evidence>
<evidence type="ECO:0000256" key="2">
    <source>
        <dbReference type="SAM" id="Phobius"/>
    </source>
</evidence>
<name>A0ABD3B424_9GENT</name>
<keyword evidence="2" id="KW-0812">Transmembrane</keyword>
<sequence length="160" mass="17655">MRATGKGNWWESSQTSSHGSTTHSSDAHLQVIKQHGRTFSKLPERSGSASLVCTNEGDACWLLLVFVITLVGNLFLKWNGKREEDGGLGVGKEKMIVLGMGMENEDQSGLEERERGGRVRGWIIEIGVGLGKEIDSDWWLGKTAGCIVEVVVVSVEKRRW</sequence>
<organism evidence="3 4">
    <name type="scientific">Cinchona calisaya</name>
    <dbReference type="NCBI Taxonomy" id="153742"/>
    <lineage>
        <taxon>Eukaryota</taxon>
        <taxon>Viridiplantae</taxon>
        <taxon>Streptophyta</taxon>
        <taxon>Embryophyta</taxon>
        <taxon>Tracheophyta</taxon>
        <taxon>Spermatophyta</taxon>
        <taxon>Magnoliopsida</taxon>
        <taxon>eudicotyledons</taxon>
        <taxon>Gunneridae</taxon>
        <taxon>Pentapetalae</taxon>
        <taxon>asterids</taxon>
        <taxon>lamiids</taxon>
        <taxon>Gentianales</taxon>
        <taxon>Rubiaceae</taxon>
        <taxon>Cinchonoideae</taxon>
        <taxon>Cinchoneae</taxon>
        <taxon>Cinchona</taxon>
    </lineage>
</organism>
<proteinExistence type="predicted"/>
<keyword evidence="2" id="KW-1133">Transmembrane helix</keyword>
<evidence type="ECO:0000313" key="3">
    <source>
        <dbReference type="EMBL" id="KAL3537882.1"/>
    </source>
</evidence>
<gene>
    <name evidence="3" type="ORF">ACH5RR_001248</name>
</gene>
<reference evidence="3 4" key="1">
    <citation type="submission" date="2024-11" db="EMBL/GenBank/DDBJ databases">
        <title>A near-complete genome assembly of Cinchona calisaya.</title>
        <authorList>
            <person name="Lian D.C."/>
            <person name="Zhao X.W."/>
            <person name="Wei L."/>
        </authorList>
    </citation>
    <scope>NUCLEOTIDE SEQUENCE [LARGE SCALE GENOMIC DNA]</scope>
    <source>
        <tissue evidence="3">Nenye</tissue>
    </source>
</reference>
<feature type="region of interest" description="Disordered" evidence="1">
    <location>
        <begin position="1"/>
        <end position="25"/>
    </location>
</feature>
<keyword evidence="4" id="KW-1185">Reference proteome</keyword>
<keyword evidence="2" id="KW-0472">Membrane</keyword>